<protein>
    <recommendedName>
        <fullName evidence="3">Peptidase A2 domain-containing protein</fullName>
    </recommendedName>
</protein>
<evidence type="ECO:0008006" key="3">
    <source>
        <dbReference type="Google" id="ProtNLM"/>
    </source>
</evidence>
<evidence type="ECO:0000313" key="2">
    <source>
        <dbReference type="Proteomes" id="UP000177025"/>
    </source>
</evidence>
<proteinExistence type="predicted"/>
<dbReference type="EMBL" id="MEUM01000047">
    <property type="protein sequence ID" value="OGC42882.1"/>
    <property type="molecule type" value="Genomic_DNA"/>
</dbReference>
<dbReference type="AlphaFoldDB" id="A0A1F4UD74"/>
<dbReference type="Proteomes" id="UP000177025">
    <property type="component" value="Unassembled WGS sequence"/>
</dbReference>
<gene>
    <name evidence="1" type="ORF">A2Y85_02325</name>
</gene>
<organism evidence="1 2">
    <name type="scientific">candidate division WOR-3 bacterium RBG_13_43_14</name>
    <dbReference type="NCBI Taxonomy" id="1802590"/>
    <lineage>
        <taxon>Bacteria</taxon>
        <taxon>Bacteria division WOR-3</taxon>
    </lineage>
</organism>
<reference evidence="1 2" key="1">
    <citation type="journal article" date="2016" name="Nat. Commun.">
        <title>Thousands of microbial genomes shed light on interconnected biogeochemical processes in an aquifer system.</title>
        <authorList>
            <person name="Anantharaman K."/>
            <person name="Brown C.T."/>
            <person name="Hug L.A."/>
            <person name="Sharon I."/>
            <person name="Castelle C.J."/>
            <person name="Probst A.J."/>
            <person name="Thomas B.C."/>
            <person name="Singh A."/>
            <person name="Wilkins M.J."/>
            <person name="Karaoz U."/>
            <person name="Brodie E.L."/>
            <person name="Williams K.H."/>
            <person name="Hubbard S.S."/>
            <person name="Banfield J.F."/>
        </authorList>
    </citation>
    <scope>NUCLEOTIDE SEQUENCE [LARGE SCALE GENOMIC DNA]</scope>
</reference>
<name>A0A1F4UD74_UNCW3</name>
<comment type="caution">
    <text evidence="1">The sequence shown here is derived from an EMBL/GenBank/DDBJ whole genome shotgun (WGS) entry which is preliminary data.</text>
</comment>
<accession>A0A1F4UD74</accession>
<sequence>MNVEALIDSGANRCFCPIEIGKALGVPLSSCPKESVKGIGGSGAVFICELTIDIEHGTYKLPAQVGLGKFEFHGFSFILGQKNFFENIDVLFQRRKEIVEVLIR</sequence>
<evidence type="ECO:0000313" key="1">
    <source>
        <dbReference type="EMBL" id="OGC42882.1"/>
    </source>
</evidence>